<name>A0ABW2R6D9_9NEIS</name>
<dbReference type="RefSeq" id="WP_380189385.1">
    <property type="nucleotide sequence ID" value="NZ_JBHTBQ010000044.1"/>
</dbReference>
<dbReference type="Pfam" id="PF10000">
    <property type="entry name" value="ACT_3"/>
    <property type="match status" value="1"/>
</dbReference>
<comment type="caution">
    <text evidence="2">The sequence shown here is derived from an EMBL/GenBank/DDBJ whole genome shotgun (WGS) entry which is preliminary data.</text>
</comment>
<dbReference type="SUPFAM" id="SSF55021">
    <property type="entry name" value="ACT-like"/>
    <property type="match status" value="2"/>
</dbReference>
<dbReference type="Gene3D" id="3.30.2130.10">
    <property type="entry name" value="VC0802-like"/>
    <property type="match status" value="1"/>
</dbReference>
<dbReference type="PANTHER" id="PTHR39199:SF1">
    <property type="entry name" value="BLR5128 PROTEIN"/>
    <property type="match status" value="1"/>
</dbReference>
<feature type="domain" description="DUF2241" evidence="1">
    <location>
        <begin position="4"/>
        <end position="69"/>
    </location>
</feature>
<dbReference type="EMBL" id="JBHTBQ010000044">
    <property type="protein sequence ID" value="MFC7421792.1"/>
    <property type="molecule type" value="Genomic_DNA"/>
</dbReference>
<dbReference type="PANTHER" id="PTHR39199">
    <property type="entry name" value="BLR5128 PROTEIN"/>
    <property type="match status" value="1"/>
</dbReference>
<organism evidence="2 3">
    <name type="scientific">Iodobacter arcticus</name>
    <dbReference type="NCBI Taxonomy" id="590593"/>
    <lineage>
        <taxon>Bacteria</taxon>
        <taxon>Pseudomonadati</taxon>
        <taxon>Pseudomonadota</taxon>
        <taxon>Betaproteobacteria</taxon>
        <taxon>Neisseriales</taxon>
        <taxon>Chitinibacteraceae</taxon>
        <taxon>Iodobacter</taxon>
    </lineage>
</organism>
<accession>A0ABW2R6D9</accession>
<dbReference type="InterPro" id="IPR045865">
    <property type="entry name" value="ACT-like_dom_sf"/>
</dbReference>
<dbReference type="Proteomes" id="UP001596473">
    <property type="component" value="Unassembled WGS sequence"/>
</dbReference>
<evidence type="ECO:0000259" key="1">
    <source>
        <dbReference type="Pfam" id="PF10000"/>
    </source>
</evidence>
<proteinExistence type="predicted"/>
<gene>
    <name evidence="2" type="ORF">ACFQNF_18185</name>
</gene>
<keyword evidence="3" id="KW-1185">Reference proteome</keyword>
<evidence type="ECO:0000313" key="2">
    <source>
        <dbReference type="EMBL" id="MFC7421792.1"/>
    </source>
</evidence>
<protein>
    <submittedName>
        <fullName evidence="2">ACT domain-containing protein</fullName>
    </submittedName>
</protein>
<dbReference type="InterPro" id="IPR018717">
    <property type="entry name" value="DUF2241"/>
</dbReference>
<reference evidence="3" key="1">
    <citation type="journal article" date="2019" name="Int. J. Syst. Evol. Microbiol.">
        <title>The Global Catalogue of Microorganisms (GCM) 10K type strain sequencing project: providing services to taxonomists for standard genome sequencing and annotation.</title>
        <authorList>
            <consortium name="The Broad Institute Genomics Platform"/>
            <consortium name="The Broad Institute Genome Sequencing Center for Infectious Disease"/>
            <person name="Wu L."/>
            <person name="Ma J."/>
        </authorList>
    </citation>
    <scope>NUCLEOTIDE SEQUENCE [LARGE SCALE GENOMIC DNA]</scope>
    <source>
        <strain evidence="3">CCUG 62945</strain>
    </source>
</reference>
<evidence type="ECO:0000313" key="3">
    <source>
        <dbReference type="Proteomes" id="UP001596473"/>
    </source>
</evidence>
<sequence>MLPISDLDTLLRTLEPQLQHGTYVYVLSNETPDFNDVRVVAAIRETEGLSLIVEESYAREKCLNAFFECAWITLTVSSDLAAVGLTAAFATALGKSGISCNVVAGLNHDHIFVPVHQATLAMHELRALQQSKNHSS</sequence>